<evidence type="ECO:0000256" key="3">
    <source>
        <dbReference type="ARBA" id="ARBA00023098"/>
    </source>
</evidence>
<dbReference type="CDD" id="cd03784">
    <property type="entry name" value="GT1_Gtf-like"/>
    <property type="match status" value="1"/>
</dbReference>
<evidence type="ECO:0000256" key="1">
    <source>
        <dbReference type="ARBA" id="ARBA00004184"/>
    </source>
</evidence>
<dbReference type="InterPro" id="IPR002213">
    <property type="entry name" value="UDP_glucos_trans"/>
</dbReference>
<evidence type="ECO:0000313" key="7">
    <source>
        <dbReference type="EMBL" id="KAJ5404390.1"/>
    </source>
</evidence>
<dbReference type="GeneID" id="81367878"/>
<keyword evidence="3" id="KW-0443">Lipid metabolism</keyword>
<evidence type="ECO:0000313" key="8">
    <source>
        <dbReference type="Proteomes" id="UP001147747"/>
    </source>
</evidence>
<feature type="compositionally biased region" description="Basic and acidic residues" evidence="4">
    <location>
        <begin position="682"/>
        <end position="695"/>
    </location>
</feature>
<feature type="region of interest" description="Disordered" evidence="4">
    <location>
        <begin position="1"/>
        <end position="48"/>
    </location>
</feature>
<reference evidence="7" key="2">
    <citation type="journal article" date="2023" name="IMA Fungus">
        <title>Comparative genomic study of the Penicillium genus elucidates a diverse pangenome and 15 lateral gene transfer events.</title>
        <authorList>
            <person name="Petersen C."/>
            <person name="Sorensen T."/>
            <person name="Nielsen M.R."/>
            <person name="Sondergaard T.E."/>
            <person name="Sorensen J.L."/>
            <person name="Fitzpatrick D.A."/>
            <person name="Frisvad J.C."/>
            <person name="Nielsen K.L."/>
        </authorList>
    </citation>
    <scope>NUCLEOTIDE SEQUENCE</scope>
    <source>
        <strain evidence="7">IBT 29677</strain>
    </source>
</reference>
<evidence type="ECO:0000256" key="4">
    <source>
        <dbReference type="SAM" id="MobiDB-lite"/>
    </source>
</evidence>
<dbReference type="EMBL" id="JAPZBU010000005">
    <property type="protein sequence ID" value="KAJ5404390.1"/>
    <property type="molecule type" value="Genomic_DNA"/>
</dbReference>
<evidence type="ECO:0000256" key="2">
    <source>
        <dbReference type="ARBA" id="ARBA00022679"/>
    </source>
</evidence>
<evidence type="ECO:0000259" key="6">
    <source>
        <dbReference type="Pfam" id="PF06722"/>
    </source>
</evidence>
<dbReference type="AlphaFoldDB" id="A0A9W9W6M3"/>
<dbReference type="GO" id="GO:0016906">
    <property type="term" value="F:sterol 3-beta-glucosyltransferase activity"/>
    <property type="evidence" value="ECO:0007669"/>
    <property type="project" value="UniProtKB-ARBA"/>
</dbReference>
<dbReference type="PANTHER" id="PTHR48050:SF13">
    <property type="entry name" value="STEROL 3-BETA-GLUCOSYLTRANSFERASE UGT80A2"/>
    <property type="match status" value="1"/>
</dbReference>
<keyword evidence="2" id="KW-0808">Transferase</keyword>
<feature type="region of interest" description="Disordered" evidence="4">
    <location>
        <begin position="661"/>
        <end position="744"/>
    </location>
</feature>
<dbReference type="RefSeq" id="XP_056491632.1">
    <property type="nucleotide sequence ID" value="XM_056628898.1"/>
</dbReference>
<dbReference type="GO" id="GO:0006629">
    <property type="term" value="P:lipid metabolic process"/>
    <property type="evidence" value="ECO:0007669"/>
    <property type="project" value="UniProtKB-KW"/>
</dbReference>
<dbReference type="FunFam" id="3.40.50.2000:FF:000009">
    <property type="entry name" value="Sterol 3-beta-glucosyltransferase UGT80A2"/>
    <property type="match status" value="1"/>
</dbReference>
<dbReference type="Pfam" id="PF03033">
    <property type="entry name" value="Glyco_transf_28"/>
    <property type="match status" value="1"/>
</dbReference>
<proteinExistence type="predicted"/>
<dbReference type="OrthoDB" id="5835829at2759"/>
<dbReference type="PANTHER" id="PTHR48050">
    <property type="entry name" value="STEROL 3-BETA-GLUCOSYLTRANSFERASE"/>
    <property type="match status" value="1"/>
</dbReference>
<feature type="compositionally biased region" description="Polar residues" evidence="4">
    <location>
        <begin position="726"/>
        <end position="737"/>
    </location>
</feature>
<dbReference type="SUPFAM" id="SSF53756">
    <property type="entry name" value="UDP-Glycosyltransferase/glycogen phosphorylase"/>
    <property type="match status" value="1"/>
</dbReference>
<comment type="subcellular location">
    <subcellularLocation>
        <location evidence="1">Endomembrane system</location>
        <topology evidence="1">Peripheral membrane protein</topology>
    </subcellularLocation>
</comment>
<dbReference type="InterPro" id="IPR010610">
    <property type="entry name" value="EryCIII-like_C"/>
</dbReference>
<accession>A0A9W9W6M3</accession>
<reference evidence="7" key="1">
    <citation type="submission" date="2022-12" db="EMBL/GenBank/DDBJ databases">
        <authorList>
            <person name="Petersen C."/>
        </authorList>
    </citation>
    <scope>NUCLEOTIDE SEQUENCE</scope>
    <source>
        <strain evidence="7">IBT 29677</strain>
    </source>
</reference>
<gene>
    <name evidence="7" type="ORF">N7509_004261</name>
</gene>
<comment type="caution">
    <text evidence="7">The sequence shown here is derived from an EMBL/GenBank/DDBJ whole genome shotgun (WGS) entry which is preliminary data.</text>
</comment>
<keyword evidence="8" id="KW-1185">Reference proteome</keyword>
<dbReference type="GO" id="GO:0012505">
    <property type="term" value="C:endomembrane system"/>
    <property type="evidence" value="ECO:0007669"/>
    <property type="project" value="UniProtKB-SubCell"/>
</dbReference>
<feature type="domain" description="Erythromycin biosynthesis protein CIII-like C-terminal" evidence="6">
    <location>
        <begin position="440"/>
        <end position="544"/>
    </location>
</feature>
<feature type="compositionally biased region" description="Basic and acidic residues" evidence="4">
    <location>
        <begin position="703"/>
        <end position="724"/>
    </location>
</feature>
<dbReference type="Pfam" id="PF06722">
    <property type="entry name" value="EryCIII-like_C"/>
    <property type="match status" value="1"/>
</dbReference>
<evidence type="ECO:0000259" key="5">
    <source>
        <dbReference type="Pfam" id="PF03033"/>
    </source>
</evidence>
<protein>
    <recommendedName>
        <fullName evidence="9">Glycosyltransferase family 28 N-terminal domain-containing protein</fullName>
    </recommendedName>
</protein>
<dbReference type="InterPro" id="IPR050426">
    <property type="entry name" value="Glycosyltransferase_28"/>
</dbReference>
<name>A0A9W9W6M3_9EURO</name>
<dbReference type="GO" id="GO:0005975">
    <property type="term" value="P:carbohydrate metabolic process"/>
    <property type="evidence" value="ECO:0007669"/>
    <property type="project" value="InterPro"/>
</dbReference>
<dbReference type="FunFam" id="3.40.50.2000:FF:000100">
    <property type="entry name" value="Glycosyltransferase family 1 protein"/>
    <property type="match status" value="1"/>
</dbReference>
<feature type="domain" description="Glycosyltransferase family 28 N-terminal" evidence="5">
    <location>
        <begin position="119"/>
        <end position="183"/>
    </location>
</feature>
<dbReference type="Proteomes" id="UP001147747">
    <property type="component" value="Unassembled WGS sequence"/>
</dbReference>
<evidence type="ECO:0008006" key="9">
    <source>
        <dbReference type="Google" id="ProtNLM"/>
    </source>
</evidence>
<dbReference type="Gene3D" id="3.40.50.2000">
    <property type="entry name" value="Glycogen Phosphorylase B"/>
    <property type="match status" value="2"/>
</dbReference>
<sequence>MSEMVAPRRSFSRGSQASRRSEANDGIQSEDWPEAASEPYKGHAGRQYFTGDGLDTGVRVLGDGRLDIRINQHKPSIAGLLNQIQRTPIPSELEELEDQESSDAISPEAGKDFPLHLNIVIQVIGSRGDIQPFIAIGAELQKYGHRVRLATHLAFRDPVLDGGLEFFNIGGDPAEMMAFMVKNPGLLPGLSSIRSGAIQKRRRDMKEIINGCWRSCFEMGDGTDLHQIKEDLWGDVVDYRRRPFVADAIIANPPSLAHIHCAQRLGIPLHMMFTMPWSPTQSVPHPLAIISHNDCKPTVVSFVSYAIMDMMIWEGLGDLVNKFRKKTLSLDALDSITGPSLLPRLEIPFSYLWSPALLSKPKDWGKHIDICGFSFLPSKSDYTPPDAINEFLKAGPTPIYVGFGSIVVEDHIKLTRTVFEAIEASGQRAIVSKGWGNLGSDEVEVPDNILLIDSVPHDWLFRQVSCVVHHGGAGTTAAGLALGRPTIIIPFFGDQQFWGKIVAHSGAGPAPIPHKQLTATNLRNAIAEALEPSTQKKALEISEKMKGESGVRDSVRSFHRHLDLKQLRCSVCPTRPAVWHLKHTAVGLSAFAAAVLVEMGSVKPENLVLNRAVEYDTYRDPVGPISASAQVLFGAISNFVTGLADVPTGVVMDLVSAGRALGHPNERHDPHSNWHARRKSRQDHLSIGEENRESRSTSQQRTDQQRADQNRTADELMENLRDAETESSLSDEQTTDFSEAGLSRTRTLQLEKSMTMSGGTEAAKRHTFLSEAVSQGSRMSKKLINLLIWLPTDLSLSLSKGFHNAPKLYNDRMVKAIPKVIGVRSGFRAAGHELYDGFYDGITGLVTQPRYGYQENGAKGMAKGIGKGIGGVFFKPPAGLWGLAGYPLSGVRRMLLTSLGKSQEGQILISRISQGHDEMKASSGDDRVQVVSKFQKAKFRGKLLTTSIDRTAITACSLGPSGAASERHESLVPFDDLKHSNQATLSVFE</sequence>
<dbReference type="InterPro" id="IPR004276">
    <property type="entry name" value="GlycoTrans_28_N"/>
</dbReference>
<organism evidence="7 8">
    <name type="scientific">Penicillium cosmopolitanum</name>
    <dbReference type="NCBI Taxonomy" id="1131564"/>
    <lineage>
        <taxon>Eukaryota</taxon>
        <taxon>Fungi</taxon>
        <taxon>Dikarya</taxon>
        <taxon>Ascomycota</taxon>
        <taxon>Pezizomycotina</taxon>
        <taxon>Eurotiomycetes</taxon>
        <taxon>Eurotiomycetidae</taxon>
        <taxon>Eurotiales</taxon>
        <taxon>Aspergillaceae</taxon>
        <taxon>Penicillium</taxon>
    </lineage>
</organism>